<dbReference type="Pfam" id="PF00589">
    <property type="entry name" value="Phage_integrase"/>
    <property type="match status" value="1"/>
</dbReference>
<name>A0ABX2IXP7_9HYPH</name>
<sequence>MSNLELKERNGVWYAVGTIAGNRIRESLGTRDKKVAEEIRAQYEARAWKRHTYGEEAVRLFEEAASSYMRQGGESRFLPPIIKYFKGRAVGTIKPAELRSMALTVFPTAAPATRNRQAIVPARAVMNHAHDLGWCGAIKVKMFETPKSNKHKPVDRAWLDAFLAQSDKDKLWHLSALVLFMNQTAARVSEAVNLLGEHVDLSERIAVLAKTKTDEWSPRHLTAELVARMASLDIEDGKNVFSYTDPKSVNRRIAAVCKRAGIEKRTTHSAGRHSFGTNAMKVPDADIKTAMDAGGWKSAKLFLETYVHSRDAGKSLAEKFDKQTGLIGTDLTQAQNKKAYRFGKKA</sequence>
<evidence type="ECO:0000313" key="3">
    <source>
        <dbReference type="EMBL" id="NTF35524.1"/>
    </source>
</evidence>
<dbReference type="RefSeq" id="WP_174002964.1">
    <property type="nucleotide sequence ID" value="NZ_JAAMCP010000001.1"/>
</dbReference>
<evidence type="ECO:0000259" key="2">
    <source>
        <dbReference type="PROSITE" id="PS51898"/>
    </source>
</evidence>
<reference evidence="3 4" key="1">
    <citation type="journal article" date="2020" name="Science">
        <title>Unexpected conservation and global transmission of agrobacterial virulence plasmids.</title>
        <authorList>
            <person name="Weisberg A.J."/>
            <person name="Davis E.W. 2nd"/>
            <person name="Tabima J."/>
            <person name="Belcher M.S."/>
            <person name="Miller M."/>
            <person name="Kuo C.H."/>
            <person name="Loper J.E."/>
            <person name="Grunwald N.J."/>
            <person name="Putnam M.L."/>
            <person name="Chang J.H."/>
        </authorList>
    </citation>
    <scope>NUCLEOTIDE SEQUENCE [LARGE SCALE GENOMIC DNA]</scope>
    <source>
        <strain evidence="3 4">A19/93</strain>
    </source>
</reference>
<evidence type="ECO:0000313" key="4">
    <source>
        <dbReference type="Proteomes" id="UP000822331"/>
    </source>
</evidence>
<dbReference type="InterPro" id="IPR011010">
    <property type="entry name" value="DNA_brk_join_enz"/>
</dbReference>
<keyword evidence="4" id="KW-1185">Reference proteome</keyword>
<protein>
    <submittedName>
        <fullName evidence="3">Tyrosine-type recombinase/integrase</fullName>
    </submittedName>
</protein>
<evidence type="ECO:0000256" key="1">
    <source>
        <dbReference type="ARBA" id="ARBA00023172"/>
    </source>
</evidence>
<feature type="domain" description="Tyr recombinase" evidence="2">
    <location>
        <begin position="149"/>
        <end position="321"/>
    </location>
</feature>
<dbReference type="EMBL" id="JAAMCP010000001">
    <property type="protein sequence ID" value="NTF35524.1"/>
    <property type="molecule type" value="Genomic_DNA"/>
</dbReference>
<keyword evidence="1" id="KW-0233">DNA recombination</keyword>
<dbReference type="Gene3D" id="1.10.443.10">
    <property type="entry name" value="Intergrase catalytic core"/>
    <property type="match status" value="1"/>
</dbReference>
<comment type="caution">
    <text evidence="3">The sequence shown here is derived from an EMBL/GenBank/DDBJ whole genome shotgun (WGS) entry which is preliminary data.</text>
</comment>
<dbReference type="InterPro" id="IPR013762">
    <property type="entry name" value="Integrase-like_cat_sf"/>
</dbReference>
<dbReference type="SUPFAM" id="SSF56349">
    <property type="entry name" value="DNA breaking-rejoining enzymes"/>
    <property type="match status" value="1"/>
</dbReference>
<gene>
    <name evidence="3" type="ORF">G6L72_02190</name>
</gene>
<dbReference type="Proteomes" id="UP000822331">
    <property type="component" value="Unassembled WGS sequence"/>
</dbReference>
<dbReference type="PROSITE" id="PS51898">
    <property type="entry name" value="TYR_RECOMBINASE"/>
    <property type="match status" value="1"/>
</dbReference>
<organism evidence="3 4">
    <name type="scientific">Agrobacterium rubi</name>
    <dbReference type="NCBI Taxonomy" id="28099"/>
    <lineage>
        <taxon>Bacteria</taxon>
        <taxon>Pseudomonadati</taxon>
        <taxon>Pseudomonadota</taxon>
        <taxon>Alphaproteobacteria</taxon>
        <taxon>Hyphomicrobiales</taxon>
        <taxon>Rhizobiaceae</taxon>
        <taxon>Rhizobium/Agrobacterium group</taxon>
        <taxon>Agrobacterium</taxon>
    </lineage>
</organism>
<dbReference type="InterPro" id="IPR002104">
    <property type="entry name" value="Integrase_catalytic"/>
</dbReference>
<proteinExistence type="predicted"/>
<accession>A0ABX2IXP7</accession>